<dbReference type="Proteomes" id="UP000460272">
    <property type="component" value="Unassembled WGS sequence"/>
</dbReference>
<dbReference type="InterPro" id="IPR021139">
    <property type="entry name" value="NYN"/>
</dbReference>
<feature type="domain" description="HTH OST-type" evidence="2">
    <location>
        <begin position="173"/>
        <end position="250"/>
    </location>
</feature>
<dbReference type="Pfam" id="PF01936">
    <property type="entry name" value="NYN"/>
    <property type="match status" value="1"/>
</dbReference>
<gene>
    <name evidence="3" type="ORF">EAS64_18585</name>
</gene>
<feature type="region of interest" description="Disordered" evidence="1">
    <location>
        <begin position="257"/>
        <end position="308"/>
    </location>
</feature>
<evidence type="ECO:0000256" key="1">
    <source>
        <dbReference type="SAM" id="MobiDB-lite"/>
    </source>
</evidence>
<comment type="caution">
    <text evidence="3">The sequence shown here is derived from an EMBL/GenBank/DDBJ whole genome shotgun (WGS) entry which is preliminary data.</text>
</comment>
<dbReference type="CDD" id="cd10146">
    <property type="entry name" value="LabA_like_C"/>
    <property type="match status" value="1"/>
</dbReference>
<reference evidence="3 4" key="1">
    <citation type="submission" date="2018-11" db="EMBL/GenBank/DDBJ databases">
        <title>Trebonia kvetii gen.nov., sp.nov., a novel acidophilic actinobacterium, and proposal of the new actinobacterial family Treboniaceae fam. nov.</title>
        <authorList>
            <person name="Rapoport D."/>
            <person name="Sagova-Mareckova M."/>
            <person name="Sedlacek I."/>
            <person name="Provaznik J."/>
            <person name="Kralova S."/>
            <person name="Pavlinic D."/>
            <person name="Benes V."/>
            <person name="Kopecky J."/>
        </authorList>
    </citation>
    <scope>NUCLEOTIDE SEQUENCE [LARGE SCALE GENOMIC DNA]</scope>
    <source>
        <strain evidence="3 4">15Tr583</strain>
    </source>
</reference>
<evidence type="ECO:0000313" key="3">
    <source>
        <dbReference type="EMBL" id="TVZ04376.1"/>
    </source>
</evidence>
<keyword evidence="4" id="KW-1185">Reference proteome</keyword>
<feature type="compositionally biased region" description="Low complexity" evidence="1">
    <location>
        <begin position="257"/>
        <end position="281"/>
    </location>
</feature>
<dbReference type="InterPro" id="IPR041966">
    <property type="entry name" value="LOTUS-like"/>
</dbReference>
<dbReference type="Pfam" id="PF12872">
    <property type="entry name" value="OST-HTH"/>
    <property type="match status" value="1"/>
</dbReference>
<dbReference type="AlphaFoldDB" id="A0A6P2C1M8"/>
<dbReference type="CDD" id="cd11297">
    <property type="entry name" value="PIN_LabA-like_N_1"/>
    <property type="match status" value="1"/>
</dbReference>
<accession>A0A6P2C1M8</accession>
<dbReference type="InterPro" id="IPR025605">
    <property type="entry name" value="OST-HTH/LOTUS_dom"/>
</dbReference>
<organism evidence="3 4">
    <name type="scientific">Trebonia kvetii</name>
    <dbReference type="NCBI Taxonomy" id="2480626"/>
    <lineage>
        <taxon>Bacteria</taxon>
        <taxon>Bacillati</taxon>
        <taxon>Actinomycetota</taxon>
        <taxon>Actinomycetes</taxon>
        <taxon>Streptosporangiales</taxon>
        <taxon>Treboniaceae</taxon>
        <taxon>Trebonia</taxon>
    </lineage>
</organism>
<sequence length="308" mass="32825">MATENTARLAVLIDADNAQPSITTGLLAEVAKYGTAHVKRAYGDWTGPNLRGWKDQLLAQSIHPIQQFAYTKGKNATDAAMVIDAMDLLYSGRFDGFCIVSSDSDFTRLAQRLRESGQIVYGFGEHKTPKSFVAACDKFIYVENLQFDEDEELPGAEVKPTRRTPMTAAELKQDSELTGLLRGAVEAASDDDGLAPLSAIGNIITNRRPDFDSRSYGYAKLSDLIKATGLFTLERHAPAGAKQAIVYAREKRRVPAAKTPAVRVPAAKAPAAKASAAKNAGDAGGTGAAGSAGRRKTPAKPANVKVVS</sequence>
<dbReference type="GO" id="GO:0004540">
    <property type="term" value="F:RNA nuclease activity"/>
    <property type="evidence" value="ECO:0007669"/>
    <property type="project" value="InterPro"/>
</dbReference>
<dbReference type="PANTHER" id="PTHR35811">
    <property type="entry name" value="SLR1870 PROTEIN"/>
    <property type="match status" value="1"/>
</dbReference>
<name>A0A6P2C1M8_9ACTN</name>
<dbReference type="Gene3D" id="3.40.50.1010">
    <property type="entry name" value="5'-nuclease"/>
    <property type="match status" value="1"/>
</dbReference>
<proteinExistence type="predicted"/>
<evidence type="ECO:0000313" key="4">
    <source>
        <dbReference type="Proteomes" id="UP000460272"/>
    </source>
</evidence>
<dbReference type="PANTHER" id="PTHR35811:SF1">
    <property type="entry name" value="HTH OST-TYPE DOMAIN-CONTAINING PROTEIN"/>
    <property type="match status" value="1"/>
</dbReference>
<dbReference type="Gene3D" id="3.30.420.610">
    <property type="entry name" value="LOTUS domain-like"/>
    <property type="match status" value="1"/>
</dbReference>
<dbReference type="OrthoDB" id="2379772at2"/>
<dbReference type="EMBL" id="RPFW01000003">
    <property type="protein sequence ID" value="TVZ04376.1"/>
    <property type="molecule type" value="Genomic_DNA"/>
</dbReference>
<dbReference type="PROSITE" id="PS51644">
    <property type="entry name" value="HTH_OST"/>
    <property type="match status" value="1"/>
</dbReference>
<dbReference type="RefSeq" id="WP_145854272.1">
    <property type="nucleotide sequence ID" value="NZ_RPFW01000003.1"/>
</dbReference>
<evidence type="ECO:0000259" key="2">
    <source>
        <dbReference type="PROSITE" id="PS51644"/>
    </source>
</evidence>
<protein>
    <submittedName>
        <fullName evidence="3">NYN domain-containing protein</fullName>
    </submittedName>
</protein>